<dbReference type="CDD" id="cd02968">
    <property type="entry name" value="SCO"/>
    <property type="match status" value="1"/>
</dbReference>
<gene>
    <name evidence="3" type="ORF">AB3X52_04960</name>
</gene>
<feature type="signal peptide" evidence="2">
    <location>
        <begin position="1"/>
        <end position="26"/>
    </location>
</feature>
<comment type="caution">
    <text evidence="3">The sequence shown here is derived from an EMBL/GenBank/DDBJ whole genome shotgun (WGS) entry which is preliminary data.</text>
</comment>
<dbReference type="InterPro" id="IPR003782">
    <property type="entry name" value="SCO1/SenC"/>
</dbReference>
<dbReference type="PANTHER" id="PTHR12151">
    <property type="entry name" value="ELECTRON TRANSPORT PROTIN SCO1/SENC FAMILY MEMBER"/>
    <property type="match status" value="1"/>
</dbReference>
<dbReference type="RefSeq" id="WP_367991889.1">
    <property type="nucleotide sequence ID" value="NZ_JBFPJR010000006.1"/>
</dbReference>
<protein>
    <submittedName>
        <fullName evidence="3">SCO family protein</fullName>
    </submittedName>
</protein>
<proteinExistence type="inferred from homology"/>
<sequence length="218" mass="23374">MTTWTTLTRRFTTVVLVTLLAAVASACGSSDASSSAAPTPLASIKQYHQIPQEPLGPATQHIAQATEGGTWSYASPAKGKLTLLYFGYTSCPDICPTTMADLAVALRTLPHAIADKIWVQFVSTDPHRDTPARLRAWIHHYSPTFHAGRAPIEQVIAAARTYGIGISKPKVTEHDYQVTHGAEVIALDRHGAMVGYFSALTGAKVYAAALPTLVKDYA</sequence>
<comment type="similarity">
    <text evidence="1">Belongs to the SCO1/2 family.</text>
</comment>
<evidence type="ECO:0000313" key="3">
    <source>
        <dbReference type="EMBL" id="MEX0426963.1"/>
    </source>
</evidence>
<dbReference type="InterPro" id="IPR036249">
    <property type="entry name" value="Thioredoxin-like_sf"/>
</dbReference>
<dbReference type="Proteomes" id="UP001556631">
    <property type="component" value="Unassembled WGS sequence"/>
</dbReference>
<keyword evidence="2" id="KW-0732">Signal</keyword>
<dbReference type="EMBL" id="JBFPJR010000006">
    <property type="protein sequence ID" value="MEX0426963.1"/>
    <property type="molecule type" value="Genomic_DNA"/>
</dbReference>
<organism evidence="3 4">
    <name type="scientific">Nocardioides eburneus</name>
    <dbReference type="NCBI Taxonomy" id="3231482"/>
    <lineage>
        <taxon>Bacteria</taxon>
        <taxon>Bacillati</taxon>
        <taxon>Actinomycetota</taxon>
        <taxon>Actinomycetes</taxon>
        <taxon>Propionibacteriales</taxon>
        <taxon>Nocardioidaceae</taxon>
        <taxon>Nocardioides</taxon>
    </lineage>
</organism>
<accession>A0ABV3SY86</accession>
<dbReference type="Pfam" id="PF02630">
    <property type="entry name" value="SCO1-SenC"/>
    <property type="match status" value="1"/>
</dbReference>
<reference evidence="3 4" key="1">
    <citation type="submission" date="2024-07" db="EMBL/GenBank/DDBJ databases">
        <authorList>
            <person name="Lee S."/>
            <person name="Kang M."/>
        </authorList>
    </citation>
    <scope>NUCLEOTIDE SEQUENCE [LARGE SCALE GENOMIC DNA]</scope>
    <source>
        <strain evidence="3 4">DS6</strain>
    </source>
</reference>
<dbReference type="Gene3D" id="3.40.30.10">
    <property type="entry name" value="Glutaredoxin"/>
    <property type="match status" value="1"/>
</dbReference>
<feature type="chain" id="PRO_5046632817" evidence="2">
    <location>
        <begin position="27"/>
        <end position="218"/>
    </location>
</feature>
<evidence type="ECO:0000256" key="1">
    <source>
        <dbReference type="ARBA" id="ARBA00010996"/>
    </source>
</evidence>
<evidence type="ECO:0000256" key="2">
    <source>
        <dbReference type="SAM" id="SignalP"/>
    </source>
</evidence>
<evidence type="ECO:0000313" key="4">
    <source>
        <dbReference type="Proteomes" id="UP001556631"/>
    </source>
</evidence>
<dbReference type="PANTHER" id="PTHR12151:SF25">
    <property type="entry name" value="LINALOOL DEHYDRATASE_ISOMERASE DOMAIN-CONTAINING PROTEIN"/>
    <property type="match status" value="1"/>
</dbReference>
<dbReference type="SUPFAM" id="SSF52833">
    <property type="entry name" value="Thioredoxin-like"/>
    <property type="match status" value="1"/>
</dbReference>
<name>A0ABV3SY86_9ACTN</name>
<keyword evidence="4" id="KW-1185">Reference proteome</keyword>